<dbReference type="EMBL" id="JACGCI010000073">
    <property type="protein sequence ID" value="KAF6748190.1"/>
    <property type="molecule type" value="Genomic_DNA"/>
</dbReference>
<name>A0A8H6LZ17_9AGAR</name>
<feature type="signal peptide" evidence="1">
    <location>
        <begin position="1"/>
        <end position="26"/>
    </location>
</feature>
<proteinExistence type="predicted"/>
<feature type="chain" id="PRO_5034917254" evidence="1">
    <location>
        <begin position="27"/>
        <end position="196"/>
    </location>
</feature>
<gene>
    <name evidence="2" type="ORF">DFP72DRAFT_1146363</name>
</gene>
<dbReference type="Proteomes" id="UP000521943">
    <property type="component" value="Unassembled WGS sequence"/>
</dbReference>
<protein>
    <submittedName>
        <fullName evidence="2">Uncharacterized protein</fullName>
    </submittedName>
</protein>
<comment type="caution">
    <text evidence="2">The sequence shown here is derived from an EMBL/GenBank/DDBJ whole genome shotgun (WGS) entry which is preliminary data.</text>
</comment>
<reference evidence="2 3" key="1">
    <citation type="submission" date="2020-07" db="EMBL/GenBank/DDBJ databases">
        <title>Comparative genomics of pyrophilous fungi reveals a link between fire events and developmental genes.</title>
        <authorList>
            <consortium name="DOE Joint Genome Institute"/>
            <person name="Steindorff A.S."/>
            <person name="Carver A."/>
            <person name="Calhoun S."/>
            <person name="Stillman K."/>
            <person name="Liu H."/>
            <person name="Lipzen A."/>
            <person name="Pangilinan J."/>
            <person name="Labutti K."/>
            <person name="Bruns T.D."/>
            <person name="Grigoriev I.V."/>
        </authorList>
    </citation>
    <scope>NUCLEOTIDE SEQUENCE [LARGE SCALE GENOMIC DNA]</scope>
    <source>
        <strain evidence="2 3">CBS 144469</strain>
    </source>
</reference>
<evidence type="ECO:0000256" key="1">
    <source>
        <dbReference type="SAM" id="SignalP"/>
    </source>
</evidence>
<keyword evidence="1" id="KW-0732">Signal</keyword>
<keyword evidence="3" id="KW-1185">Reference proteome</keyword>
<accession>A0A8H6LZ17</accession>
<organism evidence="2 3">
    <name type="scientific">Ephemerocybe angulata</name>
    <dbReference type="NCBI Taxonomy" id="980116"/>
    <lineage>
        <taxon>Eukaryota</taxon>
        <taxon>Fungi</taxon>
        <taxon>Dikarya</taxon>
        <taxon>Basidiomycota</taxon>
        <taxon>Agaricomycotina</taxon>
        <taxon>Agaricomycetes</taxon>
        <taxon>Agaricomycetidae</taxon>
        <taxon>Agaricales</taxon>
        <taxon>Agaricineae</taxon>
        <taxon>Psathyrellaceae</taxon>
        <taxon>Ephemerocybe</taxon>
    </lineage>
</organism>
<evidence type="ECO:0000313" key="2">
    <source>
        <dbReference type="EMBL" id="KAF6748190.1"/>
    </source>
</evidence>
<evidence type="ECO:0000313" key="3">
    <source>
        <dbReference type="Proteomes" id="UP000521943"/>
    </source>
</evidence>
<sequence>MPSAPAFARLHAFALAIDFGLEFVTCNTSTPATGVKVLVAKALFSGSIVEVTKAYLPTKAPRPTPITRPAIHEDLGGYDMDAYTLFCLLDWYTKPSSLDMVGTREANVHLSPLPTPFATMSPQGFARLYAFALAIDLGLEFVVTTSATSPAATGAKVLVAKALYSEAYVEAPRPTSITGPSLVSHEYLGFFIPGKN</sequence>
<dbReference type="AlphaFoldDB" id="A0A8H6LZ17"/>